<reference evidence="5" key="1">
    <citation type="journal article" date="2020" name="Fungal Divers.">
        <title>Resolving the Mortierellaceae phylogeny through synthesis of multi-gene phylogenetics and phylogenomics.</title>
        <authorList>
            <person name="Vandepol N."/>
            <person name="Liber J."/>
            <person name="Desiro A."/>
            <person name="Na H."/>
            <person name="Kennedy M."/>
            <person name="Barry K."/>
            <person name="Grigoriev I.V."/>
            <person name="Miller A.N."/>
            <person name="O'Donnell K."/>
            <person name="Stajich J.E."/>
            <person name="Bonito G."/>
        </authorList>
    </citation>
    <scope>NUCLEOTIDE SEQUENCE</scope>
    <source>
        <strain evidence="5">CK1249</strain>
    </source>
</reference>
<dbReference type="GO" id="GO:0005737">
    <property type="term" value="C:cytoplasm"/>
    <property type="evidence" value="ECO:0007669"/>
    <property type="project" value="TreeGrafter"/>
</dbReference>
<evidence type="ECO:0000256" key="1">
    <source>
        <dbReference type="ARBA" id="ARBA00022450"/>
    </source>
</evidence>
<gene>
    <name evidence="5" type="ORF">BGZ70_005365</name>
</gene>
<evidence type="ECO:0000256" key="2">
    <source>
        <dbReference type="ARBA" id="ARBA00022553"/>
    </source>
</evidence>
<dbReference type="Pfam" id="PF00668">
    <property type="entry name" value="Condensation"/>
    <property type="match status" value="1"/>
</dbReference>
<dbReference type="Gene3D" id="3.30.559.30">
    <property type="entry name" value="Nonribosomal peptide synthetase, condensation domain"/>
    <property type="match status" value="1"/>
</dbReference>
<keyword evidence="6" id="KW-1185">Reference proteome</keyword>
<dbReference type="GO" id="GO:0016874">
    <property type="term" value="F:ligase activity"/>
    <property type="evidence" value="ECO:0007669"/>
    <property type="project" value="UniProtKB-KW"/>
</dbReference>
<dbReference type="Gene3D" id="1.10.1200.10">
    <property type="entry name" value="ACP-like"/>
    <property type="match status" value="1"/>
</dbReference>
<evidence type="ECO:0000256" key="3">
    <source>
        <dbReference type="ARBA" id="ARBA00022598"/>
    </source>
</evidence>
<dbReference type="FunFam" id="3.30.300.30:FF:000010">
    <property type="entry name" value="Enterobactin synthetase component F"/>
    <property type="match status" value="1"/>
</dbReference>
<feature type="non-terminal residue" evidence="5">
    <location>
        <position position="538"/>
    </location>
</feature>
<dbReference type="InterPro" id="IPR023213">
    <property type="entry name" value="CAT-like_dom_sf"/>
</dbReference>
<name>A0A9P6LUH6_MORAP</name>
<dbReference type="Gene3D" id="3.30.559.10">
    <property type="entry name" value="Chloramphenicol acetyltransferase-like domain"/>
    <property type="match status" value="1"/>
</dbReference>
<dbReference type="PANTHER" id="PTHR45527:SF1">
    <property type="entry name" value="FATTY ACID SYNTHASE"/>
    <property type="match status" value="1"/>
</dbReference>
<dbReference type="InterPro" id="IPR001242">
    <property type="entry name" value="Condensation_dom"/>
</dbReference>
<sequence>MGRNDEQVKIRGFRIELGEIEARLVEHELVTEAVVLALGNEGDKRLVAYVVAESAKQLASTLREHISSSLPEYMVPAAFVRLDALPFTANGKLDRRHLPAPDASAFVAQDYEAPRGNIEISLAEMWADLLQIDQVGRYDNFFTLGGHSLLAVQMIEHLRRIGLSLSVRALFDTPVLSVLAASLKTHQAAPETPTNLITVATTAITPDLLPLIDLTQGDIDCLVDQVPGGVANIQDIYSLSPLQDGILFHHMMATEGDPYLLIAGYAFRDRALLDRYLDAVQQIVDRHDILRTAIVSENMTIPAQVVLRKAPLSITELKLDPSDGAVISQLMQLYDARKYRIELRSAPLTRFVIAQDADGRWIMVQLLHHIIGDHSTLEIMDEEIRTILGDKADTLPAPQPFRNLVAQVRLGLTVQEHEEFFSKMLSDIDTPALPYGLSDVHREGAGVTETHLMLPQDLNGRLRRHAKRLGVSPASLCHLAWAQVIAATSGQQHVVFGTVLFGRMQGGSGADRAMGLFINTLPLRVDIENHTVLESIRK</sequence>
<comment type="caution">
    <text evidence="5">The sequence shown here is derived from an EMBL/GenBank/DDBJ whole genome shotgun (WGS) entry which is preliminary data.</text>
</comment>
<dbReference type="Proteomes" id="UP000738359">
    <property type="component" value="Unassembled WGS sequence"/>
</dbReference>
<feature type="domain" description="Carrier" evidence="4">
    <location>
        <begin position="113"/>
        <end position="187"/>
    </location>
</feature>
<dbReference type="PROSITE" id="PS50075">
    <property type="entry name" value="CARRIER"/>
    <property type="match status" value="1"/>
</dbReference>
<dbReference type="OrthoDB" id="329835at2759"/>
<dbReference type="InterPro" id="IPR006162">
    <property type="entry name" value="Ppantetheine_attach_site"/>
</dbReference>
<dbReference type="GO" id="GO:0044550">
    <property type="term" value="P:secondary metabolite biosynthetic process"/>
    <property type="evidence" value="ECO:0007669"/>
    <property type="project" value="TreeGrafter"/>
</dbReference>
<protein>
    <recommendedName>
        <fullName evidence="4">Carrier domain-containing protein</fullName>
    </recommendedName>
</protein>
<keyword evidence="1" id="KW-0596">Phosphopantetheine</keyword>
<keyword evidence="3" id="KW-0436">Ligase</keyword>
<dbReference type="SUPFAM" id="SSF56801">
    <property type="entry name" value="Acetyl-CoA synthetase-like"/>
    <property type="match status" value="1"/>
</dbReference>
<dbReference type="Pfam" id="PF13193">
    <property type="entry name" value="AMP-binding_C"/>
    <property type="match status" value="1"/>
</dbReference>
<evidence type="ECO:0000313" key="5">
    <source>
        <dbReference type="EMBL" id="KAF9943848.1"/>
    </source>
</evidence>
<dbReference type="AlphaFoldDB" id="A0A9P6LUH6"/>
<dbReference type="CDD" id="cd19544">
    <property type="entry name" value="E-C_NRPS"/>
    <property type="match status" value="1"/>
</dbReference>
<dbReference type="EMBL" id="JAAAHY010002842">
    <property type="protein sequence ID" value="KAF9943848.1"/>
    <property type="molecule type" value="Genomic_DNA"/>
</dbReference>
<dbReference type="PANTHER" id="PTHR45527">
    <property type="entry name" value="NONRIBOSOMAL PEPTIDE SYNTHETASE"/>
    <property type="match status" value="1"/>
</dbReference>
<dbReference type="GO" id="GO:0043041">
    <property type="term" value="P:amino acid activation for nonribosomal peptide biosynthetic process"/>
    <property type="evidence" value="ECO:0007669"/>
    <property type="project" value="TreeGrafter"/>
</dbReference>
<evidence type="ECO:0000259" key="4">
    <source>
        <dbReference type="PROSITE" id="PS50075"/>
    </source>
</evidence>
<dbReference type="InterPro" id="IPR045851">
    <property type="entry name" value="AMP-bd_C_sf"/>
</dbReference>
<dbReference type="Pfam" id="PF00550">
    <property type="entry name" value="PP-binding"/>
    <property type="match status" value="1"/>
</dbReference>
<dbReference type="InterPro" id="IPR009081">
    <property type="entry name" value="PP-bd_ACP"/>
</dbReference>
<dbReference type="GO" id="GO:0031177">
    <property type="term" value="F:phosphopantetheine binding"/>
    <property type="evidence" value="ECO:0007669"/>
    <property type="project" value="TreeGrafter"/>
</dbReference>
<dbReference type="PROSITE" id="PS00012">
    <property type="entry name" value="PHOSPHOPANTETHEINE"/>
    <property type="match status" value="1"/>
</dbReference>
<dbReference type="FunFam" id="1.10.1200.10:FF:000005">
    <property type="entry name" value="Nonribosomal peptide synthetase 1"/>
    <property type="match status" value="1"/>
</dbReference>
<dbReference type="Gene3D" id="3.30.300.30">
    <property type="match status" value="1"/>
</dbReference>
<proteinExistence type="predicted"/>
<evidence type="ECO:0000313" key="6">
    <source>
        <dbReference type="Proteomes" id="UP000738359"/>
    </source>
</evidence>
<accession>A0A9P6LUH6</accession>
<dbReference type="InterPro" id="IPR025110">
    <property type="entry name" value="AMP-bd_C"/>
</dbReference>
<keyword evidence="2" id="KW-0597">Phosphoprotein</keyword>
<dbReference type="SUPFAM" id="SSF47336">
    <property type="entry name" value="ACP-like"/>
    <property type="match status" value="1"/>
</dbReference>
<organism evidence="5 6">
    <name type="scientific">Mortierella alpina</name>
    <name type="common">Oleaginous fungus</name>
    <name type="synonym">Mortierella renispora</name>
    <dbReference type="NCBI Taxonomy" id="64518"/>
    <lineage>
        <taxon>Eukaryota</taxon>
        <taxon>Fungi</taxon>
        <taxon>Fungi incertae sedis</taxon>
        <taxon>Mucoromycota</taxon>
        <taxon>Mortierellomycotina</taxon>
        <taxon>Mortierellomycetes</taxon>
        <taxon>Mortierellales</taxon>
        <taxon>Mortierellaceae</taxon>
        <taxon>Mortierella</taxon>
    </lineage>
</organism>
<dbReference type="SUPFAM" id="SSF52777">
    <property type="entry name" value="CoA-dependent acyltransferases"/>
    <property type="match status" value="2"/>
</dbReference>
<dbReference type="InterPro" id="IPR036736">
    <property type="entry name" value="ACP-like_sf"/>
</dbReference>